<protein>
    <submittedName>
        <fullName evidence="4">39S ribosomal protein L48, mitochondrial</fullName>
    </submittedName>
</protein>
<evidence type="ECO:0000256" key="2">
    <source>
        <dbReference type="ARBA" id="ARBA00023274"/>
    </source>
</evidence>
<evidence type="ECO:0000313" key="5">
    <source>
        <dbReference type="Proteomes" id="UP000440578"/>
    </source>
</evidence>
<dbReference type="SUPFAM" id="SSF54999">
    <property type="entry name" value="Ribosomal protein S10"/>
    <property type="match status" value="1"/>
</dbReference>
<dbReference type="InterPro" id="IPR027486">
    <property type="entry name" value="Ribosomal_uS10_dom"/>
</dbReference>
<evidence type="ECO:0000313" key="4">
    <source>
        <dbReference type="EMBL" id="KAF0314400.1"/>
    </source>
</evidence>
<dbReference type="EMBL" id="VIIS01000025">
    <property type="protein sequence ID" value="KAF0314400.1"/>
    <property type="molecule type" value="Genomic_DNA"/>
</dbReference>
<dbReference type="Proteomes" id="UP000440578">
    <property type="component" value="Unassembled WGS sequence"/>
</dbReference>
<keyword evidence="1 4" id="KW-0689">Ribosomal protein</keyword>
<dbReference type="InterPro" id="IPR027487">
    <property type="entry name" value="Ribosomal_mL48"/>
</dbReference>
<sequence>MWRRTALLVSSRSAGQMVRLSTSAGRPRRAPRLVKVTNQKLEPQYLTPSEPMVPVYDLLNIRLQAYDFAVLEHYAKWVHRMLRAINVDVEDCWATPHTSARVTRLKPNTAIVETSYDLNLYERNVQLRDLPTTMAPVVIDLLQHSTPPGVQACLQRHKSEYDEVRYVPDLQLKELKQQLAEVGMDPDKRKRRAAQEAAAAAAAAAAAPEKS</sequence>
<keyword evidence="2" id="KW-0687">Ribonucleoprotein</keyword>
<reference evidence="4 5" key="1">
    <citation type="submission" date="2019-07" db="EMBL/GenBank/DDBJ databases">
        <title>Draft genome assembly of a fouling barnacle, Amphibalanus amphitrite (Darwin, 1854): The first reference genome for Thecostraca.</title>
        <authorList>
            <person name="Kim W."/>
        </authorList>
    </citation>
    <scope>NUCLEOTIDE SEQUENCE [LARGE SCALE GENOMIC DNA]</scope>
    <source>
        <strain evidence="4">SNU_AA5</strain>
        <tissue evidence="4">Soma without cirri and trophi</tissue>
    </source>
</reference>
<accession>A0A6A4XDG8</accession>
<organism evidence="4 5">
    <name type="scientific">Amphibalanus amphitrite</name>
    <name type="common">Striped barnacle</name>
    <name type="synonym">Balanus amphitrite</name>
    <dbReference type="NCBI Taxonomy" id="1232801"/>
    <lineage>
        <taxon>Eukaryota</taxon>
        <taxon>Metazoa</taxon>
        <taxon>Ecdysozoa</taxon>
        <taxon>Arthropoda</taxon>
        <taxon>Crustacea</taxon>
        <taxon>Multicrustacea</taxon>
        <taxon>Cirripedia</taxon>
        <taxon>Thoracica</taxon>
        <taxon>Thoracicalcarea</taxon>
        <taxon>Balanomorpha</taxon>
        <taxon>Balanoidea</taxon>
        <taxon>Balanidae</taxon>
        <taxon>Amphibalaninae</taxon>
        <taxon>Amphibalanus</taxon>
    </lineage>
</organism>
<comment type="caution">
    <text evidence="4">The sequence shown here is derived from an EMBL/GenBank/DDBJ whole genome shotgun (WGS) entry which is preliminary data.</text>
</comment>
<proteinExistence type="predicted"/>
<feature type="domain" description="Small ribosomal subunit protein uS10" evidence="3">
    <location>
        <begin position="60"/>
        <end position="155"/>
    </location>
</feature>
<dbReference type="GO" id="GO:0005761">
    <property type="term" value="C:mitochondrial ribosome"/>
    <property type="evidence" value="ECO:0007669"/>
    <property type="project" value="InterPro"/>
</dbReference>
<name>A0A6A4XDG8_AMPAM</name>
<keyword evidence="5" id="KW-1185">Reference proteome</keyword>
<gene>
    <name evidence="4" type="primary">Mrpl48_1</name>
    <name evidence="4" type="ORF">FJT64_015149</name>
</gene>
<dbReference type="AlphaFoldDB" id="A0A6A4XDG8"/>
<evidence type="ECO:0000259" key="3">
    <source>
        <dbReference type="SMART" id="SM01403"/>
    </source>
</evidence>
<dbReference type="GO" id="GO:1990904">
    <property type="term" value="C:ribonucleoprotein complex"/>
    <property type="evidence" value="ECO:0007669"/>
    <property type="project" value="UniProtKB-KW"/>
</dbReference>
<dbReference type="Pfam" id="PF00338">
    <property type="entry name" value="Ribosomal_S10"/>
    <property type="match status" value="1"/>
</dbReference>
<dbReference type="PANTHER" id="PTHR13473:SF0">
    <property type="entry name" value="LARGE RIBOSOMAL SUBUNIT PROTEIN ML48"/>
    <property type="match status" value="1"/>
</dbReference>
<dbReference type="EMBL" id="VIIS01000025">
    <property type="protein sequence ID" value="KAF0314401.1"/>
    <property type="molecule type" value="Genomic_DNA"/>
</dbReference>
<evidence type="ECO:0000256" key="1">
    <source>
        <dbReference type="ARBA" id="ARBA00022980"/>
    </source>
</evidence>
<dbReference type="OrthoDB" id="5984298at2759"/>
<dbReference type="PANTHER" id="PTHR13473">
    <property type="entry name" value="MITOCHONDRIAL RIBOSOMAL PROTEIN L48"/>
    <property type="match status" value="1"/>
</dbReference>
<dbReference type="SMART" id="SM01403">
    <property type="entry name" value="Ribosomal_S10"/>
    <property type="match status" value="1"/>
</dbReference>
<dbReference type="InterPro" id="IPR036838">
    <property type="entry name" value="Ribosomal_uS10_dom_sf"/>
</dbReference>